<evidence type="ECO:0000259" key="1">
    <source>
        <dbReference type="PROSITE" id="PS50041"/>
    </source>
</evidence>
<dbReference type="InterPro" id="IPR016187">
    <property type="entry name" value="CTDL_fold"/>
</dbReference>
<sequence length="498" mass="54173">VRPCSDGFSLYNGWCVAISSQEMTFDEAEQYCIGLDSYAPSLHYQSDVDFWANSIKDLKPADDHFWLDAWCNSNGELYRWGDSTPTNFVGPHGELSSCDAELFIHMHDFGMQKVVSTNVAPALCAYQAIPVPPEAVETTVAPTTVAPTTEAETTDAPIDYCTCDPSSIYLDVAFVVDASADMTESIVADASATIQSLLFGLTHGTQMFQTNVAVVAYADSVKVVSNFGDIRTINDILDFDIPYLAGNATKMRDAVKTATALISKSSRNYTRGAVFLISKSFDQLDAVNIFAAAQEFKDNGGIFMSIDYTNGGYVKGLEAIASPGYYINDAKTPNNLVPDMLYALCDANCFCPKSQTPYNVPNANGRAVPMGCYHVADSSAVYVAAEPNCAKQHGFVATIHDDAKNFFMMSIFPPKTPFWIGLKRVGADFVWADESNDRSTYWAPGNPVAGKDCVYAVQTTGLNSMWYSAPCADPLKNTLTYSCQLTPCSSENNCYAKS</sequence>
<dbReference type="Gene3D" id="3.40.50.410">
    <property type="entry name" value="von Willebrand factor, type A domain"/>
    <property type="match status" value="1"/>
</dbReference>
<dbReference type="CDD" id="cd00198">
    <property type="entry name" value="vWFA"/>
    <property type="match status" value="1"/>
</dbReference>
<dbReference type="SMART" id="SM00034">
    <property type="entry name" value="CLECT"/>
    <property type="match status" value="2"/>
</dbReference>
<dbReference type="InterPro" id="IPR001304">
    <property type="entry name" value="C-type_lectin-like"/>
</dbReference>
<dbReference type="PROSITE" id="PS50234">
    <property type="entry name" value="VWFA"/>
    <property type="match status" value="1"/>
</dbReference>
<keyword evidence="4" id="KW-1185">Reference proteome</keyword>
<dbReference type="SMART" id="SM00327">
    <property type="entry name" value="VWA"/>
    <property type="match status" value="1"/>
</dbReference>
<evidence type="ECO:0000259" key="2">
    <source>
        <dbReference type="PROSITE" id="PS50234"/>
    </source>
</evidence>
<feature type="domain" description="VWFA" evidence="2">
    <location>
        <begin position="171"/>
        <end position="344"/>
    </location>
</feature>
<feature type="domain" description="C-type lectin" evidence="1">
    <location>
        <begin position="372"/>
        <end position="471"/>
    </location>
</feature>
<reference evidence="3" key="1">
    <citation type="submission" date="2023-10" db="EMBL/GenBank/DDBJ databases">
        <title>Genome assembly of Pristionchus species.</title>
        <authorList>
            <person name="Yoshida K."/>
            <person name="Sommer R.J."/>
        </authorList>
    </citation>
    <scope>NUCLEOTIDE SEQUENCE</scope>
    <source>
        <strain evidence="3">RS5133</strain>
    </source>
</reference>
<evidence type="ECO:0000313" key="4">
    <source>
        <dbReference type="Proteomes" id="UP001432322"/>
    </source>
</evidence>
<gene>
    <name evidence="3" type="ORF">PFISCL1PPCAC_11501</name>
</gene>
<protein>
    <recommendedName>
        <fullName evidence="5">C-type lectin</fullName>
    </recommendedName>
</protein>
<dbReference type="AlphaFoldDB" id="A0AAV5VP96"/>
<evidence type="ECO:0008006" key="5">
    <source>
        <dbReference type="Google" id="ProtNLM"/>
    </source>
</evidence>
<feature type="non-terminal residue" evidence="3">
    <location>
        <position position="1"/>
    </location>
</feature>
<dbReference type="InterPro" id="IPR002035">
    <property type="entry name" value="VWF_A"/>
</dbReference>
<dbReference type="PROSITE" id="PS50041">
    <property type="entry name" value="C_TYPE_LECTIN_2"/>
    <property type="match status" value="1"/>
</dbReference>
<dbReference type="Gene3D" id="3.10.100.10">
    <property type="entry name" value="Mannose-Binding Protein A, subunit A"/>
    <property type="match status" value="2"/>
</dbReference>
<comment type="caution">
    <text evidence="3">The sequence shown here is derived from an EMBL/GenBank/DDBJ whole genome shotgun (WGS) entry which is preliminary data.</text>
</comment>
<dbReference type="Pfam" id="PF00092">
    <property type="entry name" value="VWA"/>
    <property type="match status" value="1"/>
</dbReference>
<dbReference type="InterPro" id="IPR036465">
    <property type="entry name" value="vWFA_dom_sf"/>
</dbReference>
<proteinExistence type="predicted"/>
<name>A0AAV5VP96_9BILA</name>
<dbReference type="SUPFAM" id="SSF56436">
    <property type="entry name" value="C-type lectin-like"/>
    <property type="match status" value="2"/>
</dbReference>
<dbReference type="EMBL" id="BTSY01000003">
    <property type="protein sequence ID" value="GMT20204.1"/>
    <property type="molecule type" value="Genomic_DNA"/>
</dbReference>
<accession>A0AAV5VP96</accession>
<organism evidence="3 4">
    <name type="scientific">Pristionchus fissidentatus</name>
    <dbReference type="NCBI Taxonomy" id="1538716"/>
    <lineage>
        <taxon>Eukaryota</taxon>
        <taxon>Metazoa</taxon>
        <taxon>Ecdysozoa</taxon>
        <taxon>Nematoda</taxon>
        <taxon>Chromadorea</taxon>
        <taxon>Rhabditida</taxon>
        <taxon>Rhabditina</taxon>
        <taxon>Diplogasteromorpha</taxon>
        <taxon>Diplogasteroidea</taxon>
        <taxon>Neodiplogasteridae</taxon>
        <taxon>Pristionchus</taxon>
    </lineage>
</organism>
<evidence type="ECO:0000313" key="3">
    <source>
        <dbReference type="EMBL" id="GMT20204.1"/>
    </source>
</evidence>
<dbReference type="Pfam" id="PF00059">
    <property type="entry name" value="Lectin_C"/>
    <property type="match status" value="1"/>
</dbReference>
<dbReference type="CDD" id="cd00037">
    <property type="entry name" value="CLECT"/>
    <property type="match status" value="2"/>
</dbReference>
<dbReference type="SUPFAM" id="SSF53300">
    <property type="entry name" value="vWA-like"/>
    <property type="match status" value="1"/>
</dbReference>
<dbReference type="InterPro" id="IPR016186">
    <property type="entry name" value="C-type_lectin-like/link_sf"/>
</dbReference>
<dbReference type="Proteomes" id="UP001432322">
    <property type="component" value="Unassembled WGS sequence"/>
</dbReference>
<dbReference type="PANTHER" id="PTHR31024">
    <property type="entry name" value="C-TYPE LECTIN"/>
    <property type="match status" value="1"/>
</dbReference>
<dbReference type="PANTHER" id="PTHR31024:SF3">
    <property type="entry name" value="C-TYPE LECTIN-RELATED"/>
    <property type="match status" value="1"/>
</dbReference>